<feature type="domain" description="Plant heme peroxidase family profile" evidence="14">
    <location>
        <begin position="351"/>
        <end position="542"/>
    </location>
</feature>
<evidence type="ECO:0000256" key="11">
    <source>
        <dbReference type="ARBA" id="ARBA00023324"/>
    </source>
</evidence>
<evidence type="ECO:0000256" key="9">
    <source>
        <dbReference type="ARBA" id="ARBA00023002"/>
    </source>
</evidence>
<evidence type="ECO:0000256" key="3">
    <source>
        <dbReference type="ARBA" id="ARBA00006873"/>
    </source>
</evidence>
<dbReference type="Proteomes" id="UP001152561">
    <property type="component" value="Unassembled WGS sequence"/>
</dbReference>
<dbReference type="Gene3D" id="1.10.420.10">
    <property type="entry name" value="Peroxidase, domain 2"/>
    <property type="match status" value="2"/>
</dbReference>
<dbReference type="CDD" id="cd00691">
    <property type="entry name" value="ascorbate_peroxidase"/>
    <property type="match status" value="1"/>
</dbReference>
<reference evidence="16" key="1">
    <citation type="journal article" date="2023" name="Proc. Natl. Acad. Sci. U.S.A.">
        <title>Genomic and structural basis for evolution of tropane alkaloid biosynthesis.</title>
        <authorList>
            <person name="Wanga Y.-J."/>
            <person name="Taina T."/>
            <person name="Yua J.-Y."/>
            <person name="Lia J."/>
            <person name="Xua B."/>
            <person name="Chenc J."/>
            <person name="D'Auriad J.C."/>
            <person name="Huanga J.-P."/>
            <person name="Huanga S.-X."/>
        </authorList>
    </citation>
    <scope>NUCLEOTIDE SEQUENCE [LARGE SCALE GENOMIC DNA]</scope>
    <source>
        <strain evidence="16">cv. KIB-2019</strain>
    </source>
</reference>
<dbReference type="FunFam" id="1.10.420.10:FF:000003">
    <property type="entry name" value="L-ascorbate peroxidase, cytosolic"/>
    <property type="match status" value="1"/>
</dbReference>
<keyword evidence="6" id="KW-0479">Metal-binding</keyword>
<dbReference type="AlphaFoldDB" id="A0A9Q1MS95"/>
<evidence type="ECO:0000256" key="7">
    <source>
        <dbReference type="ARBA" id="ARBA00022837"/>
    </source>
</evidence>
<dbReference type="OrthoDB" id="2859658at2759"/>
<dbReference type="SUPFAM" id="SSF48113">
    <property type="entry name" value="Heme-dependent peroxidases"/>
    <property type="match status" value="2"/>
</dbReference>
<keyword evidence="9" id="KW-0560">Oxidoreductase</keyword>
<dbReference type="InterPro" id="IPR002016">
    <property type="entry name" value="Haem_peroxidase"/>
</dbReference>
<dbReference type="Gene3D" id="1.10.520.10">
    <property type="match status" value="2"/>
</dbReference>
<dbReference type="InterPro" id="IPR044831">
    <property type="entry name" value="Ccp1-like"/>
</dbReference>
<keyword evidence="13" id="KW-0812">Transmembrane</keyword>
<dbReference type="GO" id="GO:0020037">
    <property type="term" value="F:heme binding"/>
    <property type="evidence" value="ECO:0007669"/>
    <property type="project" value="InterPro"/>
</dbReference>
<dbReference type="PANTHER" id="PTHR31356">
    <property type="entry name" value="THYLAKOID LUMENAL 29 KDA PROTEIN, CHLOROPLASTIC-RELATED"/>
    <property type="match status" value="1"/>
</dbReference>
<feature type="region of interest" description="Disordered" evidence="12">
    <location>
        <begin position="113"/>
        <end position="138"/>
    </location>
</feature>
<evidence type="ECO:0000256" key="6">
    <source>
        <dbReference type="ARBA" id="ARBA00022723"/>
    </source>
</evidence>
<dbReference type="PRINTS" id="PR00458">
    <property type="entry name" value="PEROXIDASE"/>
</dbReference>
<dbReference type="GO" id="GO:0034599">
    <property type="term" value="P:cellular response to oxidative stress"/>
    <property type="evidence" value="ECO:0007669"/>
    <property type="project" value="InterPro"/>
</dbReference>
<evidence type="ECO:0000256" key="13">
    <source>
        <dbReference type="SAM" id="Phobius"/>
    </source>
</evidence>
<dbReference type="PRINTS" id="PR00459">
    <property type="entry name" value="ASPEROXIDASE"/>
</dbReference>
<keyword evidence="4" id="KW-0575">Peroxidase</keyword>
<name>A0A9Q1MS95_9SOLA</name>
<dbReference type="InterPro" id="IPR010255">
    <property type="entry name" value="Haem_peroxidase_sf"/>
</dbReference>
<evidence type="ECO:0000256" key="10">
    <source>
        <dbReference type="ARBA" id="ARBA00023004"/>
    </source>
</evidence>
<feature type="compositionally biased region" description="Basic and acidic residues" evidence="12">
    <location>
        <begin position="116"/>
        <end position="131"/>
    </location>
</feature>
<evidence type="ECO:0000256" key="2">
    <source>
        <dbReference type="ARBA" id="ARBA00001970"/>
    </source>
</evidence>
<evidence type="ECO:0000313" key="16">
    <source>
        <dbReference type="Proteomes" id="UP001152561"/>
    </source>
</evidence>
<dbReference type="InterPro" id="IPR019793">
    <property type="entry name" value="Peroxidases_heam-ligand_BS"/>
</dbReference>
<gene>
    <name evidence="15" type="ORF">K7X08_019843</name>
</gene>
<evidence type="ECO:0000256" key="5">
    <source>
        <dbReference type="ARBA" id="ARBA00022617"/>
    </source>
</evidence>
<dbReference type="GO" id="GO:0000302">
    <property type="term" value="P:response to reactive oxygen species"/>
    <property type="evidence" value="ECO:0007669"/>
    <property type="project" value="TreeGrafter"/>
</dbReference>
<feature type="domain" description="Plant heme peroxidase family profile" evidence="14">
    <location>
        <begin position="22"/>
        <end position="266"/>
    </location>
</feature>
<dbReference type="GO" id="GO:0046872">
    <property type="term" value="F:metal ion binding"/>
    <property type="evidence" value="ECO:0007669"/>
    <property type="project" value="UniProtKB-KW"/>
</dbReference>
<keyword evidence="5" id="KW-0349">Heme</keyword>
<comment type="cofactor">
    <cofactor evidence="2">
        <name>heme b</name>
        <dbReference type="ChEBI" id="CHEBI:60344"/>
    </cofactor>
</comment>
<organism evidence="15 16">
    <name type="scientific">Anisodus acutangulus</name>
    <dbReference type="NCBI Taxonomy" id="402998"/>
    <lineage>
        <taxon>Eukaryota</taxon>
        <taxon>Viridiplantae</taxon>
        <taxon>Streptophyta</taxon>
        <taxon>Embryophyta</taxon>
        <taxon>Tracheophyta</taxon>
        <taxon>Spermatophyta</taxon>
        <taxon>Magnoliopsida</taxon>
        <taxon>eudicotyledons</taxon>
        <taxon>Gunneridae</taxon>
        <taxon>Pentapetalae</taxon>
        <taxon>asterids</taxon>
        <taxon>lamiids</taxon>
        <taxon>Solanales</taxon>
        <taxon>Solanaceae</taxon>
        <taxon>Solanoideae</taxon>
        <taxon>Hyoscyameae</taxon>
        <taxon>Anisodus</taxon>
    </lineage>
</organism>
<evidence type="ECO:0000259" key="14">
    <source>
        <dbReference type="PROSITE" id="PS50873"/>
    </source>
</evidence>
<dbReference type="Pfam" id="PF00141">
    <property type="entry name" value="peroxidase"/>
    <property type="match status" value="2"/>
</dbReference>
<comment type="catalytic activity">
    <reaction evidence="1">
        <text>2 a phenolic donor + H2O2 = 2 a phenolic radical donor + 2 H2O</text>
        <dbReference type="Rhea" id="RHEA:56136"/>
        <dbReference type="ChEBI" id="CHEBI:15377"/>
        <dbReference type="ChEBI" id="CHEBI:16240"/>
        <dbReference type="ChEBI" id="CHEBI:139520"/>
        <dbReference type="ChEBI" id="CHEBI:139521"/>
        <dbReference type="EC" id="1.11.1.7"/>
    </reaction>
</comment>
<dbReference type="EMBL" id="JAJAGQ010000003">
    <property type="protein sequence ID" value="KAJ8567635.1"/>
    <property type="molecule type" value="Genomic_DNA"/>
</dbReference>
<keyword evidence="11" id="KW-0376">Hydrogen peroxide</keyword>
<keyword evidence="10" id="KW-0408">Iron</keyword>
<protein>
    <recommendedName>
        <fullName evidence="14">Plant heme peroxidase family profile domain-containing protein</fullName>
    </recommendedName>
</protein>
<dbReference type="InterPro" id="IPR019794">
    <property type="entry name" value="Peroxidases_AS"/>
</dbReference>
<comment type="similarity">
    <text evidence="3">Belongs to the peroxidase family. Ascorbate peroxidase subfamily.</text>
</comment>
<keyword evidence="13" id="KW-1133">Transmembrane helix</keyword>
<dbReference type="PROSITE" id="PS50873">
    <property type="entry name" value="PEROXIDASE_4"/>
    <property type="match status" value="2"/>
</dbReference>
<evidence type="ECO:0000256" key="8">
    <source>
        <dbReference type="ARBA" id="ARBA00022958"/>
    </source>
</evidence>
<keyword evidence="16" id="KW-1185">Reference proteome</keyword>
<accession>A0A9Q1MS95</accession>
<keyword evidence="7" id="KW-0106">Calcium</keyword>
<dbReference type="FunFam" id="1.10.520.10:FF:000003">
    <property type="entry name" value="Cytosolic ascorbate peroxidase"/>
    <property type="match status" value="1"/>
</dbReference>
<dbReference type="GO" id="GO:0009507">
    <property type="term" value="C:chloroplast"/>
    <property type="evidence" value="ECO:0007669"/>
    <property type="project" value="TreeGrafter"/>
</dbReference>
<dbReference type="PROSITE" id="PS00436">
    <property type="entry name" value="PEROXIDASE_2"/>
    <property type="match status" value="1"/>
</dbReference>
<feature type="transmembrane region" description="Helical" evidence="13">
    <location>
        <begin position="550"/>
        <end position="568"/>
    </location>
</feature>
<dbReference type="PANTHER" id="PTHR31356:SF38">
    <property type="entry name" value="L-ASCORBATE PEROXIDASE 5, PEROXISOMAL"/>
    <property type="match status" value="1"/>
</dbReference>
<dbReference type="GO" id="GO:0042744">
    <property type="term" value="P:hydrogen peroxide catabolic process"/>
    <property type="evidence" value="ECO:0007669"/>
    <property type="project" value="UniProtKB-KW"/>
</dbReference>
<keyword evidence="8" id="KW-0630">Potassium</keyword>
<dbReference type="GO" id="GO:0140825">
    <property type="term" value="F:lactoperoxidase activity"/>
    <property type="evidence" value="ECO:0007669"/>
    <property type="project" value="UniProtKB-EC"/>
</dbReference>
<dbReference type="PROSITE" id="PS00435">
    <property type="entry name" value="PEROXIDASE_1"/>
    <property type="match status" value="1"/>
</dbReference>
<dbReference type="InterPro" id="IPR002207">
    <property type="entry name" value="Peroxidase_I"/>
</dbReference>
<proteinExistence type="inferred from homology"/>
<comment type="caution">
    <text evidence="15">The sequence shown here is derived from an EMBL/GenBank/DDBJ whole genome shotgun (WGS) entry which is preliminary data.</text>
</comment>
<evidence type="ECO:0000256" key="12">
    <source>
        <dbReference type="SAM" id="MobiDB-lite"/>
    </source>
</evidence>
<sequence>MAATIVDGEYLKEIEKSRRDLRALISSKNCAPIMLRLAWHDAGTYDATTKTGGPDGSIRNEIEYKHAANSGLTIAIDLCEEIKARHPKITYADLYQLAGVVAFEVTGGPTIGFVPGRKDSSSSPEEGRLPDAKQGPPHLRDVFYRMGLTDKDIVALSGGHTLGRAHPERSGFEGAWTKEPLKFDNSYFVELLKEDSEGLLKLPTDRALVEDPQFRPYVELYAKDEEAFFRDYAESHKKLSELGFTPPSSCFKLAVKNSTVLAQGAVGVAVAAAVVILSYFYEVNRRLKNEIDKARVDLLNLIWKDKYSATDLLRLAYASQFSIANSHNGDAGNSTSTDATTKTTQCANNNNNLKTAIDNIKAKHPTITYPDLYQLAGVVALETLGGPKIEFVPGRKDSQISPNEGCLPDGKQGASDLRDVFHRVGLSDDKDIVALSGGLKLARRADSEISGVHGHPTGETLKFDNSYFEELANKKDSSLLTLPTDKALLDDKKFRGYVQLYATNKDAFKKDFEEAHKKLSELGLPHASFFRSTLEKSTLVVKNIPVAQRAVGVAVAAAVVIFSVFYLINRRRANKYSLNQFQ</sequence>
<evidence type="ECO:0000256" key="1">
    <source>
        <dbReference type="ARBA" id="ARBA00000189"/>
    </source>
</evidence>
<evidence type="ECO:0000256" key="4">
    <source>
        <dbReference type="ARBA" id="ARBA00022559"/>
    </source>
</evidence>
<keyword evidence="13" id="KW-0472">Membrane</keyword>
<evidence type="ECO:0000313" key="15">
    <source>
        <dbReference type="EMBL" id="KAJ8567635.1"/>
    </source>
</evidence>